<evidence type="ECO:0000256" key="1">
    <source>
        <dbReference type="ARBA" id="ARBA00023016"/>
    </source>
</evidence>
<feature type="domain" description="SHSP" evidence="5">
    <location>
        <begin position="44"/>
        <end position="229"/>
    </location>
</feature>
<dbReference type="AlphaFoldDB" id="A0A8H7W9E4"/>
<comment type="similarity">
    <text evidence="2 3">Belongs to the small heat shock protein (HSP20) family.</text>
</comment>
<dbReference type="CDD" id="cd06464">
    <property type="entry name" value="ACD_sHsps-like"/>
    <property type="match status" value="1"/>
</dbReference>
<evidence type="ECO:0000313" key="6">
    <source>
        <dbReference type="EMBL" id="KAG4420432.1"/>
    </source>
</evidence>
<dbReference type="EMBL" id="JAFJYH010000084">
    <property type="protein sequence ID" value="KAG4420432.1"/>
    <property type="molecule type" value="Genomic_DNA"/>
</dbReference>
<dbReference type="Proteomes" id="UP000664132">
    <property type="component" value="Unassembled WGS sequence"/>
</dbReference>
<organism evidence="6 7">
    <name type="scientific">Cadophora malorum</name>
    <dbReference type="NCBI Taxonomy" id="108018"/>
    <lineage>
        <taxon>Eukaryota</taxon>
        <taxon>Fungi</taxon>
        <taxon>Dikarya</taxon>
        <taxon>Ascomycota</taxon>
        <taxon>Pezizomycotina</taxon>
        <taxon>Leotiomycetes</taxon>
        <taxon>Helotiales</taxon>
        <taxon>Ploettnerulaceae</taxon>
        <taxon>Cadophora</taxon>
    </lineage>
</organism>
<comment type="caution">
    <text evidence="6">The sequence shown here is derived from an EMBL/GenBank/DDBJ whole genome shotgun (WGS) entry which is preliminary data.</text>
</comment>
<dbReference type="Pfam" id="PF00011">
    <property type="entry name" value="HSP20"/>
    <property type="match status" value="1"/>
</dbReference>
<evidence type="ECO:0000256" key="3">
    <source>
        <dbReference type="RuleBase" id="RU003616"/>
    </source>
</evidence>
<keyword evidence="7" id="KW-1185">Reference proteome</keyword>
<gene>
    <name evidence="6" type="ORF">IFR04_006448</name>
</gene>
<sequence>MSPFTQLQSALGHNYGYGNGIDKDFSPILNYIDEFDRHFSHRHRFMNCFIPRFDLEEDEHNYYLYGDIPGATVNEITVEANDDHTLVVYGKTGRPGPERMGENVEGRQGEMKEESQPPVQEQQQQQFAPPPTAPEPAHTSAPSHSHHTRHLTSPFSTSPPPMPRIAPNGHKILLSERLVGEFHRTFAFPSAVDEKGVKASMENGVLSLVVPKREVREEKKKVGTKIPILKGGWWKAENGLHGENEPRGRKTEGAMDQGNAVGFGGGAV</sequence>
<proteinExistence type="inferred from homology"/>
<reference evidence="6" key="1">
    <citation type="submission" date="2021-02" db="EMBL/GenBank/DDBJ databases">
        <title>Genome sequence Cadophora malorum strain M34.</title>
        <authorList>
            <person name="Stefanovic E."/>
            <person name="Vu D."/>
            <person name="Scully C."/>
            <person name="Dijksterhuis J."/>
            <person name="Roader J."/>
            <person name="Houbraken J."/>
        </authorList>
    </citation>
    <scope>NUCLEOTIDE SEQUENCE</scope>
    <source>
        <strain evidence="6">M34</strain>
    </source>
</reference>
<evidence type="ECO:0000259" key="5">
    <source>
        <dbReference type="PROSITE" id="PS01031"/>
    </source>
</evidence>
<dbReference type="InterPro" id="IPR008978">
    <property type="entry name" value="HSP20-like_chaperone"/>
</dbReference>
<dbReference type="Gene3D" id="2.60.40.790">
    <property type="match status" value="1"/>
</dbReference>
<evidence type="ECO:0000313" key="7">
    <source>
        <dbReference type="Proteomes" id="UP000664132"/>
    </source>
</evidence>
<dbReference type="PANTHER" id="PTHR11527">
    <property type="entry name" value="HEAT-SHOCK PROTEIN 20 FAMILY MEMBER"/>
    <property type="match status" value="1"/>
</dbReference>
<dbReference type="InterPro" id="IPR002068">
    <property type="entry name" value="A-crystallin/Hsp20_dom"/>
</dbReference>
<evidence type="ECO:0000256" key="4">
    <source>
        <dbReference type="SAM" id="MobiDB-lite"/>
    </source>
</evidence>
<dbReference type="OrthoDB" id="1431247at2759"/>
<feature type="compositionally biased region" description="Basic and acidic residues" evidence="4">
    <location>
        <begin position="96"/>
        <end position="115"/>
    </location>
</feature>
<feature type="compositionally biased region" description="Low complexity" evidence="4">
    <location>
        <begin position="116"/>
        <end position="127"/>
    </location>
</feature>
<dbReference type="PROSITE" id="PS01031">
    <property type="entry name" value="SHSP"/>
    <property type="match status" value="1"/>
</dbReference>
<feature type="compositionally biased region" description="Basic and acidic residues" evidence="4">
    <location>
        <begin position="239"/>
        <end position="253"/>
    </location>
</feature>
<accession>A0A8H7W9E4</accession>
<dbReference type="SUPFAM" id="SSF49764">
    <property type="entry name" value="HSP20-like chaperones"/>
    <property type="match status" value="1"/>
</dbReference>
<name>A0A8H7W9E4_9HELO</name>
<evidence type="ECO:0000256" key="2">
    <source>
        <dbReference type="PROSITE-ProRule" id="PRU00285"/>
    </source>
</evidence>
<feature type="region of interest" description="Disordered" evidence="4">
    <location>
        <begin position="88"/>
        <end position="168"/>
    </location>
</feature>
<dbReference type="InterPro" id="IPR031107">
    <property type="entry name" value="Small_HSP"/>
</dbReference>
<protein>
    <recommendedName>
        <fullName evidence="5">SHSP domain-containing protein</fullName>
    </recommendedName>
</protein>
<feature type="region of interest" description="Disordered" evidence="4">
    <location>
        <begin position="239"/>
        <end position="268"/>
    </location>
</feature>
<keyword evidence="1" id="KW-0346">Stress response</keyword>